<protein>
    <recommendedName>
        <fullName evidence="5">SSD domain-containing protein</fullName>
    </recommendedName>
</protein>
<dbReference type="OrthoDB" id="449201at2759"/>
<feature type="region of interest" description="Disordered" evidence="1">
    <location>
        <begin position="428"/>
        <end position="491"/>
    </location>
</feature>
<proteinExistence type="predicted"/>
<reference evidence="3 4" key="1">
    <citation type="submission" date="2014-11" db="EMBL/GenBank/DDBJ databases">
        <authorList>
            <person name="Zhu J."/>
            <person name="Qi W."/>
            <person name="Song R."/>
        </authorList>
    </citation>
    <scope>NUCLEOTIDE SEQUENCE [LARGE SCALE GENOMIC DNA]</scope>
</reference>
<keyword evidence="2" id="KW-0812">Transmembrane</keyword>
<feature type="transmembrane region" description="Helical" evidence="2">
    <location>
        <begin position="65"/>
        <end position="86"/>
    </location>
</feature>
<keyword evidence="4" id="KW-1185">Reference proteome</keyword>
<evidence type="ECO:0000256" key="1">
    <source>
        <dbReference type="SAM" id="MobiDB-lite"/>
    </source>
</evidence>
<sequence>MVTFFVALLVLDARRQKANLSDFPLLFCCMKSKESDMYKQPIRDVPWGLSATVRTRLGPFLAHPIVKAAVVLAYLGLLSGAIVGVLKLKEGLELKNLAPFCSYFRARIQAEEKTGADMVSSELSVAVSLRKVDFATPATQASIDAVTRKFEKSKWTNRDPQRRITSWLRGFEDWETNQTAATCPPDFSACLNNFLSTEGERYEKDVLRRPTDGTVKASRYFVLTKATPDFLKQRKLMTAYRDIAEDSDFARKGEILVYHPGFYYFEQSIVIRDQTLLNLGCAASAVLVLTYIFLAHPAVCFSVLVMIVSIDAMIVGYMSHWGIPLDSITMINLVMAIGFAVDYSAHIAHAFMQETGTHNERMIKALQSMGVSVANGALSTLLATLPLIGSSSYIFYVFFQMFFMAVLFGATHGLIFLPVLLSLIGPRSSSHRSADEQKPKDTRKIEPSGEEELPRLAQMSVPSDLQTAPGNSSDDGGKGKDDSGKGEDATV</sequence>
<feature type="transmembrane region" description="Helical" evidence="2">
    <location>
        <begin position="402"/>
        <end position="424"/>
    </location>
</feature>
<feature type="transmembrane region" description="Helical" evidence="2">
    <location>
        <begin position="277"/>
        <end position="310"/>
    </location>
</feature>
<dbReference type="InParanoid" id="A0A0G4FDG1"/>
<feature type="compositionally biased region" description="Polar residues" evidence="1">
    <location>
        <begin position="460"/>
        <end position="471"/>
    </location>
</feature>
<feature type="transmembrane region" description="Helical" evidence="2">
    <location>
        <begin position="330"/>
        <end position="352"/>
    </location>
</feature>
<dbReference type="SUPFAM" id="SSF82866">
    <property type="entry name" value="Multidrug efflux transporter AcrB transmembrane domain"/>
    <property type="match status" value="1"/>
</dbReference>
<feature type="compositionally biased region" description="Basic and acidic residues" evidence="1">
    <location>
        <begin position="475"/>
        <end position="491"/>
    </location>
</feature>
<dbReference type="VEuPathDB" id="CryptoDB:Vbra_15100"/>
<evidence type="ECO:0000313" key="4">
    <source>
        <dbReference type="Proteomes" id="UP000041254"/>
    </source>
</evidence>
<accession>A0A0G4FDG1</accession>
<organism evidence="3 4">
    <name type="scientific">Vitrella brassicaformis (strain CCMP3155)</name>
    <dbReference type="NCBI Taxonomy" id="1169540"/>
    <lineage>
        <taxon>Eukaryota</taxon>
        <taxon>Sar</taxon>
        <taxon>Alveolata</taxon>
        <taxon>Colpodellida</taxon>
        <taxon>Vitrellaceae</taxon>
        <taxon>Vitrella</taxon>
    </lineage>
</organism>
<dbReference type="Proteomes" id="UP000041254">
    <property type="component" value="Unassembled WGS sequence"/>
</dbReference>
<dbReference type="InterPro" id="IPR051697">
    <property type="entry name" value="Patched_domain-protein"/>
</dbReference>
<dbReference type="PANTHER" id="PTHR10796">
    <property type="entry name" value="PATCHED-RELATED"/>
    <property type="match status" value="1"/>
</dbReference>
<evidence type="ECO:0000256" key="2">
    <source>
        <dbReference type="SAM" id="Phobius"/>
    </source>
</evidence>
<dbReference type="EMBL" id="CDMY01000406">
    <property type="protein sequence ID" value="CEM10946.1"/>
    <property type="molecule type" value="Genomic_DNA"/>
</dbReference>
<evidence type="ECO:0008006" key="5">
    <source>
        <dbReference type="Google" id="ProtNLM"/>
    </source>
</evidence>
<feature type="compositionally biased region" description="Basic and acidic residues" evidence="1">
    <location>
        <begin position="432"/>
        <end position="447"/>
    </location>
</feature>
<dbReference type="AlphaFoldDB" id="A0A0G4FDG1"/>
<keyword evidence="2" id="KW-1133">Transmembrane helix</keyword>
<feature type="transmembrane region" description="Helical" evidence="2">
    <location>
        <begin position="373"/>
        <end position="396"/>
    </location>
</feature>
<keyword evidence="2" id="KW-0472">Membrane</keyword>
<dbReference type="GO" id="GO:0016020">
    <property type="term" value="C:membrane"/>
    <property type="evidence" value="ECO:0007669"/>
    <property type="project" value="TreeGrafter"/>
</dbReference>
<dbReference type="Gene3D" id="1.20.1640.10">
    <property type="entry name" value="Multidrug efflux transporter AcrB transmembrane domain"/>
    <property type="match status" value="1"/>
</dbReference>
<gene>
    <name evidence="3" type="ORF">Vbra_15100</name>
</gene>
<dbReference type="PANTHER" id="PTHR10796:SF92">
    <property type="entry name" value="PATCHED-RELATED, ISOFORM A"/>
    <property type="match status" value="1"/>
</dbReference>
<dbReference type="PhylomeDB" id="A0A0G4FDG1"/>
<evidence type="ECO:0000313" key="3">
    <source>
        <dbReference type="EMBL" id="CEM10946.1"/>
    </source>
</evidence>
<name>A0A0G4FDG1_VITBC</name>